<dbReference type="AlphaFoldDB" id="A0A026W600"/>
<dbReference type="Pfam" id="PF14604">
    <property type="entry name" value="SH3_9"/>
    <property type="match status" value="1"/>
</dbReference>
<dbReference type="SUPFAM" id="SSF50044">
    <property type="entry name" value="SH3-domain"/>
    <property type="match status" value="1"/>
</dbReference>
<comment type="subcellular location">
    <subcellularLocation>
        <location evidence="12">Peroxisome membrane</location>
    </subcellularLocation>
</comment>
<evidence type="ECO:0000256" key="10">
    <source>
        <dbReference type="ARBA" id="ARBA00029693"/>
    </source>
</evidence>
<evidence type="ECO:0000256" key="7">
    <source>
        <dbReference type="ARBA" id="ARBA00023010"/>
    </source>
</evidence>
<keyword evidence="5" id="KW-0653">Protein transport</keyword>
<evidence type="ECO:0000256" key="11">
    <source>
        <dbReference type="ARBA" id="ARBA00034535"/>
    </source>
</evidence>
<proteinExistence type="inferred from homology"/>
<dbReference type="CDD" id="cd11864">
    <property type="entry name" value="SH3_PEX13_eumet"/>
    <property type="match status" value="1"/>
</dbReference>
<dbReference type="GO" id="GO:0016560">
    <property type="term" value="P:protein import into peroxisome matrix, docking"/>
    <property type="evidence" value="ECO:0007669"/>
    <property type="project" value="InterPro"/>
</dbReference>
<keyword evidence="3" id="KW-0813">Transport</keyword>
<evidence type="ECO:0000313" key="16">
    <source>
        <dbReference type="EMBL" id="EZA51433.1"/>
    </source>
</evidence>
<evidence type="ECO:0000256" key="12">
    <source>
        <dbReference type="ARBA" id="ARBA00046271"/>
    </source>
</evidence>
<evidence type="ECO:0000256" key="13">
    <source>
        <dbReference type="PROSITE-ProRule" id="PRU00192"/>
    </source>
</evidence>
<keyword evidence="2 13" id="KW-0728">SH3 domain</keyword>
<reference evidence="16 18" key="1">
    <citation type="journal article" date="2014" name="Curr. Biol.">
        <title>The genome of the clonal raider ant Cerapachys biroi.</title>
        <authorList>
            <person name="Oxley P.R."/>
            <person name="Ji L."/>
            <person name="Fetter-Pruneda I."/>
            <person name="McKenzie S.K."/>
            <person name="Li C."/>
            <person name="Hu H."/>
            <person name="Zhang G."/>
            <person name="Kronauer D.J."/>
        </authorList>
    </citation>
    <scope>NUCLEOTIDE SEQUENCE [LARGE SCALE GENOMIC DNA]</scope>
</reference>
<dbReference type="OMA" id="EGWFPKK"/>
<dbReference type="PANTHER" id="PTHR19332:SF1">
    <property type="entry name" value="PEROXISOMAL MEMBRANE PROTEIN PEX13"/>
    <property type="match status" value="1"/>
</dbReference>
<evidence type="ECO:0000256" key="9">
    <source>
        <dbReference type="ARBA" id="ARBA00023140"/>
    </source>
</evidence>
<dbReference type="InterPro" id="IPR001452">
    <property type="entry name" value="SH3_domain"/>
</dbReference>
<dbReference type="Proteomes" id="UP000053097">
    <property type="component" value="Unassembled WGS sequence"/>
</dbReference>
<dbReference type="Pfam" id="PF04088">
    <property type="entry name" value="Peroxin-13_N"/>
    <property type="match status" value="1"/>
</dbReference>
<reference evidence="17" key="2">
    <citation type="journal article" date="2018" name="Genome Res.">
        <title>The genomic architecture and molecular evolution of ant odorant receptors.</title>
        <authorList>
            <person name="McKenzie S.K."/>
            <person name="Kronauer D.J.C."/>
        </authorList>
    </citation>
    <scope>NUCLEOTIDE SEQUENCE [LARGE SCALE GENOMIC DNA]</scope>
    <source>
        <strain evidence="17">Clonal line C1</strain>
    </source>
</reference>
<dbReference type="SMART" id="SM00326">
    <property type="entry name" value="SH3"/>
    <property type="match status" value="1"/>
</dbReference>
<dbReference type="OrthoDB" id="10037838at2759"/>
<sequence>MAPGENNVINNNQLRNSSNISSGMPGYYSAYQTAGAHAPGVPPPLPPRQNQPVQNYLGYSDYRPYGSSYYGNFGYGGNYRGYGGYGSFGNYMPYSSYNGYNSYGGHSGDVENRFQQYAEESTRSTFHVVETVLHTFSSVTMLLESTYFALTSSFRAILSVADNIGRLRSTIGQLLSTFALIRTMKWIYKKLLFMLGLGTQNAIAENLWQQSVSEATNVAQIPTANGQASPWLNVLLFGVFIVIPYLIHKISKNLRQTQLKVSDPKEWVKCADPVCVATVMYDFTAASNEELSIRAGQKIWLAPQSLQSKSTPGWWIATDNKNVGLIPANYVNVVGQLKRKLESENNRNAAASELISNSVQNETSSEQATFTDIPQPSTSSESTDFSANNSNDLL</sequence>
<feature type="domain" description="SH3" evidence="15">
    <location>
        <begin position="272"/>
        <end position="336"/>
    </location>
</feature>
<dbReference type="PRINTS" id="PR00452">
    <property type="entry name" value="SH3DOMAIN"/>
</dbReference>
<dbReference type="GO" id="GO:0005778">
    <property type="term" value="C:peroxisomal membrane"/>
    <property type="evidence" value="ECO:0007669"/>
    <property type="project" value="UniProtKB-SubCell"/>
</dbReference>
<dbReference type="GO" id="GO:1990429">
    <property type="term" value="C:peroxisomal importomer complex"/>
    <property type="evidence" value="ECO:0007669"/>
    <property type="project" value="TreeGrafter"/>
</dbReference>
<gene>
    <name evidence="17" type="ORF">DMN91_007541</name>
    <name evidence="16" type="ORF">X777_09702</name>
</gene>
<keyword evidence="18" id="KW-1185">Reference proteome</keyword>
<name>A0A026W600_OOCBI</name>
<keyword evidence="4" id="KW-0812">Transmembrane</keyword>
<evidence type="ECO:0000256" key="3">
    <source>
        <dbReference type="ARBA" id="ARBA00022448"/>
    </source>
</evidence>
<evidence type="ECO:0000256" key="1">
    <source>
        <dbReference type="ARBA" id="ARBA00006033"/>
    </source>
</evidence>
<dbReference type="Proteomes" id="UP000279307">
    <property type="component" value="Chromosome 7"/>
</dbReference>
<organism evidence="16 18">
    <name type="scientific">Ooceraea biroi</name>
    <name type="common">Clonal raider ant</name>
    <name type="synonym">Cerapachys biroi</name>
    <dbReference type="NCBI Taxonomy" id="2015173"/>
    <lineage>
        <taxon>Eukaryota</taxon>
        <taxon>Metazoa</taxon>
        <taxon>Ecdysozoa</taxon>
        <taxon>Arthropoda</taxon>
        <taxon>Hexapoda</taxon>
        <taxon>Insecta</taxon>
        <taxon>Pterygota</taxon>
        <taxon>Neoptera</taxon>
        <taxon>Endopterygota</taxon>
        <taxon>Hymenoptera</taxon>
        <taxon>Apocrita</taxon>
        <taxon>Aculeata</taxon>
        <taxon>Formicoidea</taxon>
        <taxon>Formicidae</taxon>
        <taxon>Dorylinae</taxon>
        <taxon>Ooceraea</taxon>
    </lineage>
</organism>
<dbReference type="InterPro" id="IPR036028">
    <property type="entry name" value="SH3-like_dom_sf"/>
</dbReference>
<dbReference type="Gene3D" id="2.30.30.40">
    <property type="entry name" value="SH3 Domains"/>
    <property type="match status" value="1"/>
</dbReference>
<keyword evidence="6" id="KW-1133">Transmembrane helix</keyword>
<evidence type="ECO:0000256" key="2">
    <source>
        <dbReference type="ARBA" id="ARBA00022443"/>
    </source>
</evidence>
<dbReference type="PROSITE" id="PS50002">
    <property type="entry name" value="SH3"/>
    <property type="match status" value="1"/>
</dbReference>
<protein>
    <recommendedName>
        <fullName evidence="11">Peroxisomal membrane protein PEX13</fullName>
    </recommendedName>
    <alternativeName>
        <fullName evidence="10">Peroxin-13</fullName>
    </alternativeName>
</protein>
<dbReference type="PANTHER" id="PTHR19332">
    <property type="entry name" value="PEROXISOMAL MEMBRANE PROTEIN PEX13"/>
    <property type="match status" value="1"/>
</dbReference>
<comment type="similarity">
    <text evidence="1">Belongs to the peroxin-13 family.</text>
</comment>
<evidence type="ECO:0000313" key="17">
    <source>
        <dbReference type="EMBL" id="RLU20927.1"/>
    </source>
</evidence>
<evidence type="ECO:0000259" key="15">
    <source>
        <dbReference type="PROSITE" id="PS50002"/>
    </source>
</evidence>
<evidence type="ECO:0000256" key="5">
    <source>
        <dbReference type="ARBA" id="ARBA00022927"/>
    </source>
</evidence>
<dbReference type="EMBL" id="QOIP01000007">
    <property type="protein sequence ID" value="RLU20927.1"/>
    <property type="molecule type" value="Genomic_DNA"/>
</dbReference>
<evidence type="ECO:0000256" key="8">
    <source>
        <dbReference type="ARBA" id="ARBA00023136"/>
    </source>
</evidence>
<reference evidence="17" key="3">
    <citation type="submission" date="2018-07" db="EMBL/GenBank/DDBJ databases">
        <authorList>
            <person name="Mckenzie S.K."/>
            <person name="Kronauer D.J.C."/>
        </authorList>
    </citation>
    <scope>NUCLEOTIDE SEQUENCE</scope>
    <source>
        <strain evidence="17">Clonal line C1</strain>
    </source>
</reference>
<evidence type="ECO:0000256" key="4">
    <source>
        <dbReference type="ARBA" id="ARBA00022692"/>
    </source>
</evidence>
<accession>A0A026W600</accession>
<keyword evidence="7" id="KW-0811">Translocation</keyword>
<evidence type="ECO:0000256" key="6">
    <source>
        <dbReference type="ARBA" id="ARBA00022989"/>
    </source>
</evidence>
<evidence type="ECO:0000313" key="18">
    <source>
        <dbReference type="Proteomes" id="UP000053097"/>
    </source>
</evidence>
<dbReference type="InterPro" id="IPR035463">
    <property type="entry name" value="Pex13"/>
</dbReference>
<keyword evidence="8" id="KW-0472">Membrane</keyword>
<dbReference type="STRING" id="2015173.A0A026W600"/>
<keyword evidence="9" id="KW-0576">Peroxisome</keyword>
<dbReference type="EMBL" id="KK107390">
    <property type="protein sequence ID" value="EZA51433.1"/>
    <property type="molecule type" value="Genomic_DNA"/>
</dbReference>
<dbReference type="InterPro" id="IPR007223">
    <property type="entry name" value="Peroxin-13_N"/>
</dbReference>
<feature type="region of interest" description="Disordered" evidence="14">
    <location>
        <begin position="356"/>
        <end position="394"/>
    </location>
</feature>
<evidence type="ECO:0000256" key="14">
    <source>
        <dbReference type="SAM" id="MobiDB-lite"/>
    </source>
</evidence>